<comment type="caution">
    <text evidence="1">The sequence shown here is derived from an EMBL/GenBank/DDBJ whole genome shotgun (WGS) entry which is preliminary data.</text>
</comment>
<dbReference type="EMBL" id="JAMZOO010000004">
    <property type="protein sequence ID" value="MEB6857940.1"/>
    <property type="molecule type" value="Genomic_DNA"/>
</dbReference>
<sequence>MENKLLLKFNKLEKNSIIPYLRKSFSNLKSACCLYHMVEQYEDIYTYLVNGESVITIEISREDASISTDSIITAQEYAKMKKGKQASKYIKELLDLAKRKDFQL</sequence>
<protein>
    <submittedName>
        <fullName evidence="1">Uncharacterized protein</fullName>
    </submittedName>
</protein>
<gene>
    <name evidence="1" type="ORF">NA736_12970</name>
</gene>
<keyword evidence="2" id="KW-1185">Reference proteome</keyword>
<reference evidence="1 2" key="1">
    <citation type="submission" date="2022-05" db="EMBL/GenBank/DDBJ databases">
        <title>Whole genome sequences of Escherichia coli of fish isolates collected from Assam, India.</title>
        <authorList>
            <person name="Sudha S."/>
            <person name="Muneeb K.H."/>
            <person name="Rakshit O."/>
            <person name="Mendem S.K."/>
            <person name="Raisen C."/>
            <person name="Holmes M.A."/>
            <person name="Shome B.R."/>
            <person name="Sivaraman G.K."/>
        </authorList>
    </citation>
    <scope>NUCLEOTIDE SEQUENCE [LARGE SCALE GENOMIC DNA]</scope>
    <source>
        <strain evidence="1 2">278</strain>
    </source>
</reference>
<dbReference type="RefSeq" id="WP_325935059.1">
    <property type="nucleotide sequence ID" value="NZ_JAMZOO010000004.1"/>
</dbReference>
<name>A0ABU6EGX4_9GAMM</name>
<evidence type="ECO:0000313" key="2">
    <source>
        <dbReference type="Proteomes" id="UP001332939"/>
    </source>
</evidence>
<dbReference type="Proteomes" id="UP001332939">
    <property type="component" value="Unassembled WGS sequence"/>
</dbReference>
<evidence type="ECO:0000313" key="1">
    <source>
        <dbReference type="EMBL" id="MEB6857940.1"/>
    </source>
</evidence>
<proteinExistence type="predicted"/>
<accession>A0ABU6EGX4</accession>
<organism evidence="1 2">
    <name type="scientific">Proteus cibi</name>
    <dbReference type="NCBI Taxonomy" id="2050966"/>
    <lineage>
        <taxon>Bacteria</taxon>
        <taxon>Pseudomonadati</taxon>
        <taxon>Pseudomonadota</taxon>
        <taxon>Gammaproteobacteria</taxon>
        <taxon>Enterobacterales</taxon>
        <taxon>Morganellaceae</taxon>
        <taxon>Proteus</taxon>
    </lineage>
</organism>